<protein>
    <submittedName>
        <fullName evidence="2">Uncharacterized protein</fullName>
    </submittedName>
</protein>
<dbReference type="AlphaFoldDB" id="A0A9X9QB61"/>
<reference evidence="2 3" key="1">
    <citation type="submission" date="2018-10" db="EMBL/GenBank/DDBJ databases">
        <authorList>
            <person name="Ekblom R."/>
            <person name="Jareborg N."/>
        </authorList>
    </citation>
    <scope>NUCLEOTIDE SEQUENCE [LARGE SCALE GENOMIC DNA]</scope>
    <source>
        <tissue evidence="2">Muscle</tissue>
    </source>
</reference>
<keyword evidence="3" id="KW-1185">Reference proteome</keyword>
<evidence type="ECO:0000313" key="3">
    <source>
        <dbReference type="Proteomes" id="UP000269945"/>
    </source>
</evidence>
<comment type="caution">
    <text evidence="2">The sequence shown here is derived from an EMBL/GenBank/DDBJ whole genome shotgun (WGS) entry which is preliminary data.</text>
</comment>
<feature type="region of interest" description="Disordered" evidence="1">
    <location>
        <begin position="45"/>
        <end position="71"/>
    </location>
</feature>
<dbReference type="EMBL" id="CYRY02047085">
    <property type="protein sequence ID" value="VCX42983.1"/>
    <property type="molecule type" value="Genomic_DNA"/>
</dbReference>
<name>A0A9X9QB61_GULGU</name>
<organism evidence="2 3">
    <name type="scientific">Gulo gulo</name>
    <name type="common">Wolverine</name>
    <name type="synonym">Gluton</name>
    <dbReference type="NCBI Taxonomy" id="48420"/>
    <lineage>
        <taxon>Eukaryota</taxon>
        <taxon>Metazoa</taxon>
        <taxon>Chordata</taxon>
        <taxon>Craniata</taxon>
        <taxon>Vertebrata</taxon>
        <taxon>Euteleostomi</taxon>
        <taxon>Mammalia</taxon>
        <taxon>Eutheria</taxon>
        <taxon>Laurasiatheria</taxon>
        <taxon>Carnivora</taxon>
        <taxon>Caniformia</taxon>
        <taxon>Musteloidea</taxon>
        <taxon>Mustelidae</taxon>
        <taxon>Guloninae</taxon>
        <taxon>Gulo</taxon>
    </lineage>
</organism>
<accession>A0A9X9QB61</accession>
<gene>
    <name evidence="2" type="ORF">BN2614_LOCUS8</name>
</gene>
<dbReference type="Proteomes" id="UP000269945">
    <property type="component" value="Unassembled WGS sequence"/>
</dbReference>
<feature type="compositionally biased region" description="Polar residues" evidence="1">
    <location>
        <begin position="45"/>
        <end position="62"/>
    </location>
</feature>
<proteinExistence type="predicted"/>
<evidence type="ECO:0000313" key="2">
    <source>
        <dbReference type="EMBL" id="VCX42983.1"/>
    </source>
</evidence>
<sequence length="100" mass="10830">RSLPKGRWRELLQAKQFVSTHFISQQTPVGRAAHHPCLTVTLRQSQSRLGGTEIQTQASSQARRPPASPETRAAVSLWSLPGPSCAFIAGFDLPIPGMGI</sequence>
<evidence type="ECO:0000256" key="1">
    <source>
        <dbReference type="SAM" id="MobiDB-lite"/>
    </source>
</evidence>
<feature type="non-terminal residue" evidence="2">
    <location>
        <position position="1"/>
    </location>
</feature>